<dbReference type="Proteomes" id="UP000634206">
    <property type="component" value="Unassembled WGS sequence"/>
</dbReference>
<dbReference type="InterPro" id="IPR032710">
    <property type="entry name" value="NTF2-like_dom_sf"/>
</dbReference>
<dbReference type="SUPFAM" id="SSF54427">
    <property type="entry name" value="NTF2-like"/>
    <property type="match status" value="1"/>
</dbReference>
<name>A0AAE2SDP3_9BACT</name>
<gene>
    <name evidence="2" type="ORF">JIN83_08405</name>
</gene>
<sequence>MKHLTLLFIALVFSPFLSAEETETRLTELDAFWQKVSLAVQQGDFDSYQSTCHPDAVLVSGVKKKSYPLAEALKRWKKEFDDTRDGKRRSRVEFRFSHRYGDDKTAHEEGMFIYSYQTQGVEWQHEYIDLEALLVKKDGQWLLIMEYQKSVSTQAAWEKLAK</sequence>
<feature type="signal peptide" evidence="1">
    <location>
        <begin position="1"/>
        <end position="19"/>
    </location>
</feature>
<accession>A0AAE2SDP3</accession>
<keyword evidence="1" id="KW-0732">Signal</keyword>
<evidence type="ECO:0000256" key="1">
    <source>
        <dbReference type="SAM" id="SignalP"/>
    </source>
</evidence>
<evidence type="ECO:0000313" key="2">
    <source>
        <dbReference type="EMBL" id="MBK1854979.1"/>
    </source>
</evidence>
<dbReference type="EMBL" id="JAENIG010000004">
    <property type="protein sequence ID" value="MBK1854979.1"/>
    <property type="molecule type" value="Genomic_DNA"/>
</dbReference>
<comment type="caution">
    <text evidence="2">The sequence shown here is derived from an EMBL/GenBank/DDBJ whole genome shotgun (WGS) entry which is preliminary data.</text>
</comment>
<feature type="chain" id="PRO_5042181758" description="DUF4440 domain-containing protein" evidence="1">
    <location>
        <begin position="20"/>
        <end position="162"/>
    </location>
</feature>
<dbReference type="Gene3D" id="3.10.450.50">
    <property type="match status" value="1"/>
</dbReference>
<protein>
    <recommendedName>
        <fullName evidence="4">DUF4440 domain-containing protein</fullName>
    </recommendedName>
</protein>
<evidence type="ECO:0008006" key="4">
    <source>
        <dbReference type="Google" id="ProtNLM"/>
    </source>
</evidence>
<organism evidence="2 3">
    <name type="scientific">Oceaniferula flava</name>
    <dbReference type="NCBI Taxonomy" id="2800421"/>
    <lineage>
        <taxon>Bacteria</taxon>
        <taxon>Pseudomonadati</taxon>
        <taxon>Verrucomicrobiota</taxon>
        <taxon>Verrucomicrobiia</taxon>
        <taxon>Verrucomicrobiales</taxon>
        <taxon>Verrucomicrobiaceae</taxon>
        <taxon>Oceaniferula</taxon>
    </lineage>
</organism>
<evidence type="ECO:0000313" key="3">
    <source>
        <dbReference type="Proteomes" id="UP000634206"/>
    </source>
</evidence>
<dbReference type="RefSeq" id="WP_309489590.1">
    <property type="nucleotide sequence ID" value="NZ_JAENIG010000004.1"/>
</dbReference>
<dbReference type="AlphaFoldDB" id="A0AAE2SDP3"/>
<reference evidence="2" key="1">
    <citation type="submission" date="2021-01" db="EMBL/GenBank/DDBJ databases">
        <title>Modified the classification status of verrucomicrobia.</title>
        <authorList>
            <person name="Feng X."/>
        </authorList>
    </citation>
    <scope>NUCLEOTIDE SEQUENCE</scope>
    <source>
        <strain evidence="2">5K15</strain>
    </source>
</reference>
<keyword evidence="3" id="KW-1185">Reference proteome</keyword>
<proteinExistence type="predicted"/>